<dbReference type="InterPro" id="IPR029479">
    <property type="entry name" value="Nitroreductase"/>
</dbReference>
<dbReference type="PANTHER" id="PTHR23026">
    <property type="entry name" value="NADPH NITROREDUCTASE"/>
    <property type="match status" value="1"/>
</dbReference>
<evidence type="ECO:0000313" key="2">
    <source>
        <dbReference type="EMBL" id="ORA83695.1"/>
    </source>
</evidence>
<proteinExistence type="predicted"/>
<evidence type="ECO:0000259" key="1">
    <source>
        <dbReference type="Pfam" id="PF00881"/>
    </source>
</evidence>
<dbReference type="NCBIfam" id="NF047509">
    <property type="entry name" value="Rv3131_FMN_oxido"/>
    <property type="match status" value="1"/>
</dbReference>
<dbReference type="Gene3D" id="3.40.109.10">
    <property type="entry name" value="NADH Oxidase"/>
    <property type="match status" value="2"/>
</dbReference>
<dbReference type="Proteomes" id="UP000243140">
    <property type="component" value="Unassembled WGS sequence"/>
</dbReference>
<keyword evidence="3" id="KW-1185">Reference proteome</keyword>
<dbReference type="PANTHER" id="PTHR23026:SF123">
    <property type="entry name" value="NAD(P)H NITROREDUCTASE RV3131-RELATED"/>
    <property type="match status" value="1"/>
</dbReference>
<comment type="caution">
    <text evidence="2">The sequence shown here is derived from an EMBL/GenBank/DDBJ whole genome shotgun (WGS) entry which is preliminary data.</text>
</comment>
<dbReference type="EMBL" id="MVHV01000007">
    <property type="protein sequence ID" value="ORA83695.1"/>
    <property type="molecule type" value="Genomic_DNA"/>
</dbReference>
<organism evidence="2 3">
    <name type="scientific">Mycobacterium malmoense</name>
    <dbReference type="NCBI Taxonomy" id="1780"/>
    <lineage>
        <taxon>Bacteria</taxon>
        <taxon>Bacillati</taxon>
        <taxon>Actinomycetota</taxon>
        <taxon>Actinomycetes</taxon>
        <taxon>Mycobacteriales</taxon>
        <taxon>Mycobacteriaceae</taxon>
        <taxon>Mycobacterium</taxon>
    </lineage>
</organism>
<reference evidence="2 3" key="1">
    <citation type="submission" date="2017-02" db="EMBL/GenBank/DDBJ databases">
        <title>The new phylogeny of genus Mycobacterium.</title>
        <authorList>
            <person name="Tortoli E."/>
            <person name="Trovato A."/>
            <person name="Cirillo D.M."/>
        </authorList>
    </citation>
    <scope>NUCLEOTIDE SEQUENCE [LARGE SCALE GENOMIC DNA]</scope>
    <source>
        <strain evidence="2 3">IP1130001</strain>
    </source>
</reference>
<dbReference type="RefSeq" id="WP_083010277.1">
    <property type="nucleotide sequence ID" value="NZ_CP060015.1"/>
</dbReference>
<name>A0ABX3SVE6_MYCMA</name>
<dbReference type="SUPFAM" id="SSF55469">
    <property type="entry name" value="FMN-dependent nitroreductase-like"/>
    <property type="match status" value="2"/>
</dbReference>
<dbReference type="InterPro" id="IPR000415">
    <property type="entry name" value="Nitroreductase-like"/>
</dbReference>
<feature type="domain" description="Nitroreductase" evidence="1">
    <location>
        <begin position="173"/>
        <end position="303"/>
    </location>
</feature>
<protein>
    <submittedName>
        <fullName evidence="2">NAD(P)H nitroreductase</fullName>
    </submittedName>
</protein>
<dbReference type="Pfam" id="PF00881">
    <property type="entry name" value="Nitroreductase"/>
    <property type="match status" value="1"/>
</dbReference>
<accession>A0ABX3SVE6</accession>
<gene>
    <name evidence="2" type="ORF">BST29_09170</name>
</gene>
<sequence length="328" mass="35805">MTQTMVDTAVITSAVELACRAPSLHNSQPWRWVATGAGVDLFADPHRVVTSTDSSGRESIVSCGAVLDHFRVAMAAVGWDTSVDQFPNPNNLDHLASIDFAPMDYVTQARRDRAAAILRRRTDRNPFREPKDWASFEPVLRSAFDGNLATLDVLADDARPRLVEASRLTEALRRYDDLYHHELHWWTAPSRDQEGIPESALASGAEGRGVEVNRRFSTDGHTGTSSAGAHDQAKILVLSTPGDTRADALNCGQALSAVLLECTMAGLATCPVTHITELEASRDLVRELIPGAAAVPQVLIRVGVDRTGKMPPEPTPRRPVRDVLEIHR</sequence>
<evidence type="ECO:0000313" key="3">
    <source>
        <dbReference type="Proteomes" id="UP000243140"/>
    </source>
</evidence>
<dbReference type="InterPro" id="IPR050627">
    <property type="entry name" value="Nitroreductase/BluB"/>
</dbReference>